<dbReference type="FunFam" id="1.10.10.10:FF:000322">
    <property type="entry name" value="Probable disease resistance protein At1g63360"/>
    <property type="match status" value="1"/>
</dbReference>
<dbReference type="GO" id="GO:0046872">
    <property type="term" value="F:metal ion binding"/>
    <property type="evidence" value="ECO:0007669"/>
    <property type="project" value="InterPro"/>
</dbReference>
<dbReference type="Gene3D" id="3.30.70.100">
    <property type="match status" value="2"/>
</dbReference>
<organism evidence="6">
    <name type="scientific">Aegilops tauschii</name>
    <name type="common">Tausch's goatgrass</name>
    <name type="synonym">Aegilops squarrosa</name>
    <dbReference type="NCBI Taxonomy" id="37682"/>
    <lineage>
        <taxon>Eukaryota</taxon>
        <taxon>Viridiplantae</taxon>
        <taxon>Streptophyta</taxon>
        <taxon>Embryophyta</taxon>
        <taxon>Tracheophyta</taxon>
        <taxon>Spermatophyta</taxon>
        <taxon>Magnoliopsida</taxon>
        <taxon>Liliopsida</taxon>
        <taxon>Poales</taxon>
        <taxon>Poaceae</taxon>
        <taxon>BOP clade</taxon>
        <taxon>Pooideae</taxon>
        <taxon>Triticodae</taxon>
        <taxon>Triticeae</taxon>
        <taxon>Triticinae</taxon>
        <taxon>Aegilops</taxon>
    </lineage>
</organism>
<dbReference type="InterPro" id="IPR036388">
    <property type="entry name" value="WH-like_DNA-bd_sf"/>
</dbReference>
<dbReference type="InterPro" id="IPR027417">
    <property type="entry name" value="P-loop_NTPase"/>
</dbReference>
<dbReference type="SUPFAM" id="SSF52058">
    <property type="entry name" value="L domain-like"/>
    <property type="match status" value="1"/>
</dbReference>
<keyword evidence="2" id="KW-0611">Plant defense</keyword>
<keyword evidence="3" id="KW-0175">Coiled coil</keyword>
<dbReference type="EnsemblPlants" id="EMT14948">
    <property type="protein sequence ID" value="EMT14948"/>
    <property type="gene ID" value="F775_19740"/>
</dbReference>
<dbReference type="GO" id="GO:0002758">
    <property type="term" value="P:innate immune response-activating signaling pathway"/>
    <property type="evidence" value="ECO:0007669"/>
    <property type="project" value="UniProtKB-ARBA"/>
</dbReference>
<dbReference type="InterPro" id="IPR032675">
    <property type="entry name" value="LRR_dom_sf"/>
</dbReference>
<dbReference type="InterPro" id="IPR058922">
    <property type="entry name" value="WHD_DRP"/>
</dbReference>
<feature type="compositionally biased region" description="Polar residues" evidence="4">
    <location>
        <begin position="835"/>
        <end position="860"/>
    </location>
</feature>
<accession>R7W4W7</accession>
<dbReference type="Gene3D" id="3.80.10.10">
    <property type="entry name" value="Ribonuclease Inhibitor"/>
    <property type="match status" value="1"/>
</dbReference>
<evidence type="ECO:0000259" key="5">
    <source>
        <dbReference type="PROSITE" id="PS50846"/>
    </source>
</evidence>
<dbReference type="InterPro" id="IPR042197">
    <property type="entry name" value="Apaf_helical"/>
</dbReference>
<evidence type="ECO:0000256" key="4">
    <source>
        <dbReference type="SAM" id="MobiDB-lite"/>
    </source>
</evidence>
<keyword evidence="1" id="KW-0677">Repeat</keyword>
<evidence type="ECO:0000256" key="3">
    <source>
        <dbReference type="ARBA" id="ARBA00023054"/>
    </source>
</evidence>
<dbReference type="Gene3D" id="1.10.10.10">
    <property type="entry name" value="Winged helix-like DNA-binding domain superfamily/Winged helix DNA-binding domain"/>
    <property type="match status" value="1"/>
</dbReference>
<dbReference type="Pfam" id="PF23598">
    <property type="entry name" value="LRR_14"/>
    <property type="match status" value="2"/>
</dbReference>
<sequence>MICSIVRSGCREVEMDLLLPPISASLGAMVSLAQKLDALLDTEHTDEMRKLGTRLLELSKARDPPVTARIWMKDVRELSYDMDNFVDTEEDWIYNMSAFMGRVKEANARYERYRLESVPSHTDVFPIINHCGQKTDLVVGLHDKGGAVDRLCHLLTDGDEQLKVLSIVGVGGIGKTTLAKQLWRVHKLRDYFHCRAFVRTAKKPDMRRILRSILAQVRPHQPPDASEMGDLIHDLTEHLQDKRYVIIIDDIWDTSVWDVATCAFPEGNHGSRIITTTEIEDVALACCSYQSKYIFKMEPLSVSQSKELFTNAVFCSGKEKSPQLDEVSDEIIRRCDGLPQAIISISSVLGSQREANAVESWEQVQHFLLTSTTSVEILNFCYNSLPSCVQTCLLYLGIYPENYIILKEDIMKQWVAECFIRAPTEKEKMEVAGSYFDILVNMGMIQHIDVDYSSEVLYYAVHHMVHDLITSKSIEDNFITVIDYSQRQVRLSNKVSRLSLQFGGATFASTPASTGLSQIRSLTFIGLMSCFPSVVEFKLLRFLNLHIWSDQPSTYFDLRVICEFVLLRYLQVTCSDTVYLPDQMQGLKHLETLEINARVIVIPSDIVHLQSLLHLRLGGGTELPDVTGIPRNVTVPSVANLLDESSSPPKSVMTIELLPPICRIPEWIGQLNNLCILKVVVGELLRDDIHILGGLPALTVLTLHVQRRTTELIGFAPGTFNALEYFEFRCGVLRLMFEEGAMPNLQRIKLGFNSHRGEQYDRLLVGIEHLSNVQEISGIIGSTVRAEEYDLQAAESAFKDATGKHPSNVNIKRTDIAVEEYSPLEKQHLVRGKHPSTSSEQRGSQKQESQQAIKQNAHSNSQLINRIRDDKKHASVELQNDPPASTQKRIVFKIADTIDDRGKSRAFKALSKLHGIDQLVVDMKEGKLTVVGGVDPVLVVSALRAKFKGAHLISVGPSTQVIKPEGRASVELPNDPRSSVQKKKIVIKIVDITDKRWKSSAFKVLSKFHGSGAPGVRVGIRGNPCRHGRLRRGGACGCHLTFREGVGGYPSSRLVVYRGKPLAAASSSSRSFLEVLIGAGASEPWSLVEDPGTNSVAANEEEGTLTVVGDLDPEVVVLALQKARLNVQIVSTGPHIFSMGEGLMNKPEGRKMPGRNPPEGQQKPESNPPQLPHSLIPPYSPPYRPPPYRQHRHEVHQSREDPNSCVIQ</sequence>
<dbReference type="InterPro" id="IPR002182">
    <property type="entry name" value="NB-ARC"/>
</dbReference>
<dbReference type="PANTHER" id="PTHR23155">
    <property type="entry name" value="DISEASE RESISTANCE PROTEIN RP"/>
    <property type="match status" value="1"/>
</dbReference>
<protein>
    <submittedName>
        <fullName evidence="6">Putative disease resistance RPP13-like protein 2</fullName>
    </submittedName>
</protein>
<proteinExistence type="predicted"/>
<feature type="region of interest" description="Disordered" evidence="4">
    <location>
        <begin position="823"/>
        <end position="860"/>
    </location>
</feature>
<dbReference type="Pfam" id="PF23559">
    <property type="entry name" value="WHD_DRP"/>
    <property type="match status" value="1"/>
</dbReference>
<dbReference type="PROSITE" id="PS50846">
    <property type="entry name" value="HMA_2"/>
    <property type="match status" value="1"/>
</dbReference>
<feature type="compositionally biased region" description="Pro residues" evidence="4">
    <location>
        <begin position="1178"/>
        <end position="1188"/>
    </location>
</feature>
<evidence type="ECO:0000256" key="1">
    <source>
        <dbReference type="ARBA" id="ARBA00022737"/>
    </source>
</evidence>
<dbReference type="GO" id="GO:0009626">
    <property type="term" value="P:plant-type hypersensitive response"/>
    <property type="evidence" value="ECO:0007669"/>
    <property type="project" value="UniProtKB-ARBA"/>
</dbReference>
<dbReference type="Pfam" id="PF00931">
    <property type="entry name" value="NB-ARC"/>
    <property type="match status" value="1"/>
</dbReference>
<reference evidence="6" key="1">
    <citation type="submission" date="2015-06" db="UniProtKB">
        <authorList>
            <consortium name="EnsemblPlants"/>
        </authorList>
    </citation>
    <scope>IDENTIFICATION</scope>
</reference>
<dbReference type="Gene3D" id="1.10.8.430">
    <property type="entry name" value="Helical domain of apoptotic protease-activating factors"/>
    <property type="match status" value="1"/>
</dbReference>
<dbReference type="PRINTS" id="PR00364">
    <property type="entry name" value="DISEASERSIST"/>
</dbReference>
<name>R7W4W7_AEGTA</name>
<dbReference type="Gene3D" id="3.40.50.300">
    <property type="entry name" value="P-loop containing nucleotide triphosphate hydrolases"/>
    <property type="match status" value="1"/>
</dbReference>
<dbReference type="GO" id="GO:0043531">
    <property type="term" value="F:ADP binding"/>
    <property type="evidence" value="ECO:0007669"/>
    <property type="project" value="InterPro"/>
</dbReference>
<dbReference type="AlphaFoldDB" id="R7W4W7"/>
<dbReference type="InterPro" id="IPR044974">
    <property type="entry name" value="Disease_R_plants"/>
</dbReference>
<dbReference type="GO" id="GO:0042742">
    <property type="term" value="P:defense response to bacterium"/>
    <property type="evidence" value="ECO:0007669"/>
    <property type="project" value="UniProtKB-ARBA"/>
</dbReference>
<dbReference type="InterPro" id="IPR055414">
    <property type="entry name" value="LRR_R13L4/SHOC2-like"/>
</dbReference>
<evidence type="ECO:0000313" key="6">
    <source>
        <dbReference type="EnsemblPlants" id="EMT14948"/>
    </source>
</evidence>
<dbReference type="InterPro" id="IPR006121">
    <property type="entry name" value="HMA_dom"/>
</dbReference>
<feature type="domain" description="HMA" evidence="5">
    <location>
        <begin position="887"/>
        <end position="955"/>
    </location>
</feature>
<dbReference type="SUPFAM" id="SSF52540">
    <property type="entry name" value="P-loop containing nucleoside triphosphate hydrolases"/>
    <property type="match status" value="1"/>
</dbReference>
<dbReference type="PANTHER" id="PTHR23155:SF1087">
    <property type="entry name" value="OS11G0462900 PROTEIN"/>
    <property type="match status" value="1"/>
</dbReference>
<evidence type="ECO:0000256" key="2">
    <source>
        <dbReference type="ARBA" id="ARBA00022821"/>
    </source>
</evidence>
<feature type="region of interest" description="Disordered" evidence="4">
    <location>
        <begin position="1140"/>
        <end position="1208"/>
    </location>
</feature>